<evidence type="ECO:0000313" key="2">
    <source>
        <dbReference type="EMBL" id="CZR66974.1"/>
    </source>
</evidence>
<reference evidence="2 3" key="1">
    <citation type="submission" date="2016-03" db="EMBL/GenBank/DDBJ databases">
        <authorList>
            <person name="Ploux O."/>
        </authorList>
    </citation>
    <scope>NUCLEOTIDE SEQUENCE [LARGE SCALE GENOMIC DNA]</scope>
    <source>
        <strain evidence="2 3">UAMH 11012</strain>
    </source>
</reference>
<proteinExistence type="predicted"/>
<dbReference type="EMBL" id="FJOG01000041">
    <property type="protein sequence ID" value="CZR66974.1"/>
    <property type="molecule type" value="Genomic_DNA"/>
</dbReference>
<sequence>MAENTVDTDSAAAREYLLAQNPEHQFRTYRAKKGFPQSIVSGLELSDTVEADMLDLPNDAPTKTFDPPPRPPPPPLYESGSFAWTKPKQADGPPTRIVGGTQKGEVVEDAAYDHPCIILKRIDSTREGEEEKYLAVSVTSFSNMKPGKWLKKRLKIKTIRHTIPIDHPNSPFEWPGLRAQVREKTKKKKKEKKLKKGLNPAVTAKGARLPVLYLNSECSSMDRWKQNYAKLDAILEIPACQLRHFESKVPRDAQLRLCYDSFRALMAVLGFRQRKHNVLAGTELSLLYYGPSETLKWPPAFIDDDSTVIGERKSVFWEEDEASLELVGPSSGARPMDTRMSGTPLGTQDANLHQAGNIGDHDMLNDDVEKDPSPPSQHNQNKNRTVSPNFPPVTKPPKDARHPMKLPGEYKDWWTYVRNHTDINNYDPYPSASGTPRWTPGERLGTMPPTTKGDDADTVMEDTQQKQTSVLGSKKRAIETDESTDTSRKRQKLDISPFSTNNNEDEDEDLMTGPEMRATIWARKLIRRVEMGKITDVASKKRRLFTEEEVVGDEQKISGLSGQQRHFEKDRLADATRKLFDPMGDFRLQNISVVSKQNRVVETDENEDDDVVRKKRRLFYAKELKEAAQLQRTVGFGGQKQHIEADEDADAARKRLRLL</sequence>
<dbReference type="AlphaFoldDB" id="A0A1L7XPL8"/>
<name>A0A1L7XPL8_9HELO</name>
<feature type="compositionally biased region" description="Polar residues" evidence="1">
    <location>
        <begin position="461"/>
        <end position="471"/>
    </location>
</feature>
<feature type="compositionally biased region" description="Polar residues" evidence="1">
    <location>
        <begin position="340"/>
        <end position="351"/>
    </location>
</feature>
<protein>
    <submittedName>
        <fullName evidence="2">Uncharacterized protein</fullName>
    </submittedName>
</protein>
<organism evidence="2 3">
    <name type="scientific">Phialocephala subalpina</name>
    <dbReference type="NCBI Taxonomy" id="576137"/>
    <lineage>
        <taxon>Eukaryota</taxon>
        <taxon>Fungi</taxon>
        <taxon>Dikarya</taxon>
        <taxon>Ascomycota</taxon>
        <taxon>Pezizomycotina</taxon>
        <taxon>Leotiomycetes</taxon>
        <taxon>Helotiales</taxon>
        <taxon>Mollisiaceae</taxon>
        <taxon>Phialocephala</taxon>
        <taxon>Phialocephala fortinii species complex</taxon>
    </lineage>
</organism>
<feature type="region of interest" description="Disordered" evidence="1">
    <location>
        <begin position="422"/>
        <end position="510"/>
    </location>
</feature>
<feature type="compositionally biased region" description="Polar residues" evidence="1">
    <location>
        <begin position="376"/>
        <end position="388"/>
    </location>
</feature>
<feature type="region of interest" description="Disordered" evidence="1">
    <location>
        <begin position="326"/>
        <end position="405"/>
    </location>
</feature>
<dbReference type="Proteomes" id="UP000184330">
    <property type="component" value="Unassembled WGS sequence"/>
</dbReference>
<accession>A0A1L7XPL8</accession>
<gene>
    <name evidence="2" type="ORF">PAC_16873</name>
</gene>
<evidence type="ECO:0000313" key="3">
    <source>
        <dbReference type="Proteomes" id="UP000184330"/>
    </source>
</evidence>
<keyword evidence="3" id="KW-1185">Reference proteome</keyword>
<feature type="region of interest" description="Disordered" evidence="1">
    <location>
        <begin position="54"/>
        <end position="74"/>
    </location>
</feature>
<dbReference type="OrthoDB" id="10460549at2759"/>
<feature type="compositionally biased region" description="Basic and acidic residues" evidence="1">
    <location>
        <begin position="396"/>
        <end position="405"/>
    </location>
</feature>
<evidence type="ECO:0000256" key="1">
    <source>
        <dbReference type="SAM" id="MobiDB-lite"/>
    </source>
</evidence>